<keyword evidence="8 10" id="KW-1133">Transmembrane helix</keyword>
<keyword evidence="9 10" id="KW-0472">Membrane</keyword>
<dbReference type="GO" id="GO:0004376">
    <property type="term" value="F:GPI mannosyltransferase activity"/>
    <property type="evidence" value="ECO:0007669"/>
    <property type="project" value="InterPro"/>
</dbReference>
<organism evidence="11">
    <name type="scientific">freshwater metagenome</name>
    <dbReference type="NCBI Taxonomy" id="449393"/>
    <lineage>
        <taxon>unclassified sequences</taxon>
        <taxon>metagenomes</taxon>
        <taxon>ecological metagenomes</taxon>
    </lineage>
</organism>
<sequence length="436" mass="47615">MSVESPSLTRPSGLASALQRQLDRVRLSRRFALALFASVALLLYSISALMISGDKPEAFYAGPRWLGGWVRFDAGWYRSIADNGYFFKGETEQSSVAFFPLYPLLTRWLSHAFGGDPSAWGVLITLLSGFGVAVLFWNWASARLAPPAARTAFAMLAVWPYAMYLYGAVYADALFVFLVLAAFVSIEHGRVLLAAVFGALATATRPVGIAVVAGLTARVLEQRGVLRLAFLDRIRWFGPQGARAGAPEALRDPTIDQGRILALEPRRLRITDPLVLLSISGLMVYVVYLWQKFDDPFAFATAEAAPGWDQGPGPKVWLKTAWVSRLVHLPGSGPRYFAGITVQGLLVLGLVLLVPRVVKRFGWAYGVYTLALLAFPLLGSKDFQGLGRYALGAFPAFAVAGELLAERPRLRRAWFAVAFCAMCFFSAAFARGGYVA</sequence>
<evidence type="ECO:0000256" key="1">
    <source>
        <dbReference type="ARBA" id="ARBA00004477"/>
    </source>
</evidence>
<dbReference type="EMBL" id="CAFABA010000256">
    <property type="protein sequence ID" value="CAB4836886.1"/>
    <property type="molecule type" value="Genomic_DNA"/>
</dbReference>
<reference evidence="11" key="1">
    <citation type="submission" date="2020-05" db="EMBL/GenBank/DDBJ databases">
        <authorList>
            <person name="Chiriac C."/>
            <person name="Salcher M."/>
            <person name="Ghai R."/>
            <person name="Kavagutti S V."/>
        </authorList>
    </citation>
    <scope>NUCLEOTIDE SEQUENCE</scope>
</reference>
<feature type="transmembrane region" description="Helical" evidence="10">
    <location>
        <begin position="192"/>
        <end position="217"/>
    </location>
</feature>
<dbReference type="GO" id="GO:0000009">
    <property type="term" value="F:alpha-1,6-mannosyltransferase activity"/>
    <property type="evidence" value="ECO:0007669"/>
    <property type="project" value="InterPro"/>
</dbReference>
<proteinExistence type="predicted"/>
<feature type="transmembrane region" description="Helical" evidence="10">
    <location>
        <begin position="386"/>
        <end position="405"/>
    </location>
</feature>
<accession>A0A6J7AUZ6</accession>
<dbReference type="GO" id="GO:0006506">
    <property type="term" value="P:GPI anchor biosynthetic process"/>
    <property type="evidence" value="ECO:0007669"/>
    <property type="project" value="UniProtKB-UniPathway"/>
</dbReference>
<evidence type="ECO:0000256" key="7">
    <source>
        <dbReference type="ARBA" id="ARBA00022824"/>
    </source>
</evidence>
<feature type="transmembrane region" description="Helical" evidence="10">
    <location>
        <begin position="161"/>
        <end position="186"/>
    </location>
</feature>
<keyword evidence="4" id="KW-0328">Glycosyltransferase</keyword>
<evidence type="ECO:0000256" key="6">
    <source>
        <dbReference type="ARBA" id="ARBA00022692"/>
    </source>
</evidence>
<dbReference type="InterPro" id="IPR007315">
    <property type="entry name" value="PIG-V/Gpi18"/>
</dbReference>
<gene>
    <name evidence="11" type="ORF">UFOPK3139_03332</name>
</gene>
<keyword evidence="7" id="KW-0256">Endoplasmic reticulum</keyword>
<evidence type="ECO:0000313" key="11">
    <source>
        <dbReference type="EMBL" id="CAB4836886.1"/>
    </source>
</evidence>
<evidence type="ECO:0000256" key="9">
    <source>
        <dbReference type="ARBA" id="ARBA00023136"/>
    </source>
</evidence>
<dbReference type="PANTHER" id="PTHR12468">
    <property type="entry name" value="GPI MANNOSYLTRANSFERASE 2"/>
    <property type="match status" value="1"/>
</dbReference>
<feature type="transmembrane region" description="Helical" evidence="10">
    <location>
        <begin position="412"/>
        <end position="430"/>
    </location>
</feature>
<evidence type="ECO:0000256" key="10">
    <source>
        <dbReference type="SAM" id="Phobius"/>
    </source>
</evidence>
<dbReference type="GO" id="GO:0005789">
    <property type="term" value="C:endoplasmic reticulum membrane"/>
    <property type="evidence" value="ECO:0007669"/>
    <property type="project" value="UniProtKB-SubCell"/>
</dbReference>
<feature type="transmembrane region" description="Helical" evidence="10">
    <location>
        <begin position="119"/>
        <end position="140"/>
    </location>
</feature>
<comment type="subcellular location">
    <subcellularLocation>
        <location evidence="1">Endoplasmic reticulum membrane</location>
        <topology evidence="1">Multi-pass membrane protein</topology>
    </subcellularLocation>
</comment>
<feature type="transmembrane region" description="Helical" evidence="10">
    <location>
        <begin position="361"/>
        <end position="380"/>
    </location>
</feature>
<name>A0A6J7AUZ6_9ZZZZ</name>
<feature type="transmembrane region" description="Helical" evidence="10">
    <location>
        <begin position="31"/>
        <end position="51"/>
    </location>
</feature>
<keyword evidence="6 10" id="KW-0812">Transmembrane</keyword>
<feature type="transmembrane region" description="Helical" evidence="10">
    <location>
        <begin position="274"/>
        <end position="291"/>
    </location>
</feature>
<evidence type="ECO:0000256" key="5">
    <source>
        <dbReference type="ARBA" id="ARBA00022679"/>
    </source>
</evidence>
<protein>
    <submittedName>
        <fullName evidence="11">Unannotated protein</fullName>
    </submittedName>
</protein>
<comment type="pathway">
    <text evidence="2">Glycolipid biosynthesis; glycosylphosphatidylinositol-anchor biosynthesis.</text>
</comment>
<evidence type="ECO:0000256" key="3">
    <source>
        <dbReference type="ARBA" id="ARBA00022502"/>
    </source>
</evidence>
<dbReference type="AlphaFoldDB" id="A0A6J7AUZ6"/>
<dbReference type="UniPathway" id="UPA00196"/>
<dbReference type="PANTHER" id="PTHR12468:SF2">
    <property type="entry name" value="GPI MANNOSYLTRANSFERASE 2"/>
    <property type="match status" value="1"/>
</dbReference>
<evidence type="ECO:0000256" key="2">
    <source>
        <dbReference type="ARBA" id="ARBA00004687"/>
    </source>
</evidence>
<keyword evidence="5" id="KW-0808">Transferase</keyword>
<evidence type="ECO:0000256" key="4">
    <source>
        <dbReference type="ARBA" id="ARBA00022676"/>
    </source>
</evidence>
<evidence type="ECO:0000256" key="8">
    <source>
        <dbReference type="ARBA" id="ARBA00022989"/>
    </source>
</evidence>
<feature type="transmembrane region" description="Helical" evidence="10">
    <location>
        <begin position="336"/>
        <end position="354"/>
    </location>
</feature>
<keyword evidence="3" id="KW-0337">GPI-anchor biosynthesis</keyword>
<dbReference type="GO" id="GO:0031501">
    <property type="term" value="C:mannosyltransferase complex"/>
    <property type="evidence" value="ECO:0007669"/>
    <property type="project" value="TreeGrafter"/>
</dbReference>